<dbReference type="AlphaFoldDB" id="Q4RV75"/>
<evidence type="ECO:0000256" key="7">
    <source>
        <dbReference type="ARBA" id="ARBA00022737"/>
    </source>
</evidence>
<dbReference type="FunFam" id="1.25.40.10:FF:000043">
    <property type="entry name" value="G-protein-signaling modulator 2 isoform X1"/>
    <property type="match status" value="1"/>
</dbReference>
<dbReference type="EMBL" id="CAAE01014992">
    <property type="protein sequence ID" value="CAG07707.1"/>
    <property type="molecule type" value="Genomic_DNA"/>
</dbReference>
<dbReference type="SMART" id="SM00028">
    <property type="entry name" value="TPR"/>
    <property type="match status" value="6"/>
</dbReference>
<dbReference type="InterPro" id="IPR011990">
    <property type="entry name" value="TPR-like_helical_dom_sf"/>
</dbReference>
<feature type="region of interest" description="Disordered" evidence="11">
    <location>
        <begin position="638"/>
        <end position="657"/>
    </location>
</feature>
<comment type="caution">
    <text evidence="12">The sequence shown here is derived from an EMBL/GenBank/DDBJ whole genome shotgun (WGS) entry which is preliminary data.</text>
</comment>
<dbReference type="PANTHER" id="PTHR45954:SF3">
    <property type="entry name" value="G-PROTEIN-SIGNALING MODULATOR 2"/>
    <property type="match status" value="1"/>
</dbReference>
<proteinExistence type="inferred from homology"/>
<dbReference type="GO" id="GO:0005938">
    <property type="term" value="C:cell cortex"/>
    <property type="evidence" value="ECO:0007669"/>
    <property type="project" value="TreeGrafter"/>
</dbReference>
<evidence type="ECO:0000256" key="11">
    <source>
        <dbReference type="SAM" id="MobiDB-lite"/>
    </source>
</evidence>
<dbReference type="InterPro" id="IPR052386">
    <property type="entry name" value="GPSM"/>
</dbReference>
<feature type="region of interest" description="Disordered" evidence="11">
    <location>
        <begin position="491"/>
        <end position="522"/>
    </location>
</feature>
<evidence type="ECO:0000256" key="6">
    <source>
        <dbReference type="ARBA" id="ARBA00022553"/>
    </source>
</evidence>
<feature type="non-terminal residue" evidence="12">
    <location>
        <position position="1"/>
    </location>
</feature>
<dbReference type="PROSITE" id="PS50005">
    <property type="entry name" value="TPR"/>
    <property type="match status" value="2"/>
</dbReference>
<dbReference type="PANTHER" id="PTHR45954">
    <property type="entry name" value="LD33695P"/>
    <property type="match status" value="1"/>
</dbReference>
<dbReference type="KEGG" id="tng:GSTEN00028475G001"/>
<dbReference type="PROSITE" id="PS50877">
    <property type="entry name" value="GOLOCO"/>
    <property type="match status" value="3"/>
</dbReference>
<feature type="compositionally biased region" description="Polar residues" evidence="11">
    <location>
        <begin position="491"/>
        <end position="510"/>
    </location>
</feature>
<dbReference type="InterPro" id="IPR019734">
    <property type="entry name" value="TPR_rpt"/>
</dbReference>
<protein>
    <submittedName>
        <fullName evidence="12">(spotted green pufferfish) hypothetical protein</fullName>
    </submittedName>
</protein>
<feature type="repeat" description="TPR" evidence="10">
    <location>
        <begin position="249"/>
        <end position="282"/>
    </location>
</feature>
<gene>
    <name evidence="12" type="ORF">GSTENG00028475001</name>
</gene>
<dbReference type="OrthoDB" id="286233at2759"/>
<feature type="repeat" description="TPR" evidence="10">
    <location>
        <begin position="43"/>
        <end position="76"/>
    </location>
</feature>
<reference evidence="12" key="1">
    <citation type="journal article" date="2004" name="Nature">
        <title>Genome duplication in the teleost fish Tetraodon nigroviridis reveals the early vertebrate proto-karyotype.</title>
        <authorList>
            <person name="Jaillon O."/>
            <person name="Aury J.-M."/>
            <person name="Brunet F."/>
            <person name="Petit J.-L."/>
            <person name="Stange-Thomann N."/>
            <person name="Mauceli E."/>
            <person name="Bouneau L."/>
            <person name="Fischer C."/>
            <person name="Ozouf-Costaz C."/>
            <person name="Bernot A."/>
            <person name="Nicaud S."/>
            <person name="Jaffe D."/>
            <person name="Fisher S."/>
            <person name="Lutfalla G."/>
            <person name="Dossat C."/>
            <person name="Segurens B."/>
            <person name="Dasilva C."/>
            <person name="Salanoubat M."/>
            <person name="Levy M."/>
            <person name="Boudet N."/>
            <person name="Castellano S."/>
            <person name="Anthouard V."/>
            <person name="Jubin C."/>
            <person name="Castelli V."/>
            <person name="Katinka M."/>
            <person name="Vacherie B."/>
            <person name="Biemont C."/>
            <person name="Skalli Z."/>
            <person name="Cattolico L."/>
            <person name="Poulain J."/>
            <person name="De Berardinis V."/>
            <person name="Cruaud C."/>
            <person name="Duprat S."/>
            <person name="Brottier P."/>
            <person name="Coutanceau J.-P."/>
            <person name="Gouzy J."/>
            <person name="Parra G."/>
            <person name="Lardier G."/>
            <person name="Chapple C."/>
            <person name="McKernan K.J."/>
            <person name="McEwan P."/>
            <person name="Bosak S."/>
            <person name="Kellis M."/>
            <person name="Volff J.-N."/>
            <person name="Guigo R."/>
            <person name="Zody M.C."/>
            <person name="Mesirov J."/>
            <person name="Lindblad-Toh K."/>
            <person name="Birren B."/>
            <person name="Nusbaum C."/>
            <person name="Kahn D."/>
            <person name="Robinson-Rechavi M."/>
            <person name="Laudet V."/>
            <person name="Schachter V."/>
            <person name="Quetier F."/>
            <person name="Saurin W."/>
            <person name="Scarpelli C."/>
            <person name="Wincker P."/>
            <person name="Lander E.S."/>
            <person name="Weissenbach J."/>
            <person name="Roest Crollius H."/>
        </authorList>
    </citation>
    <scope>NUCLEOTIDE SEQUENCE [LARGE SCALE GENOMIC DNA]</scope>
</reference>
<organism evidence="12">
    <name type="scientific">Tetraodon nigroviridis</name>
    <name type="common">Spotted green pufferfish</name>
    <name type="synonym">Chelonodon nigroviridis</name>
    <dbReference type="NCBI Taxonomy" id="99883"/>
    <lineage>
        <taxon>Eukaryota</taxon>
        <taxon>Metazoa</taxon>
        <taxon>Chordata</taxon>
        <taxon>Craniata</taxon>
        <taxon>Vertebrata</taxon>
        <taxon>Euteleostomi</taxon>
        <taxon>Actinopterygii</taxon>
        <taxon>Neopterygii</taxon>
        <taxon>Teleostei</taxon>
        <taxon>Neoteleostei</taxon>
        <taxon>Acanthomorphata</taxon>
        <taxon>Eupercaria</taxon>
        <taxon>Tetraodontiformes</taxon>
        <taxon>Tetradontoidea</taxon>
        <taxon>Tetraodontidae</taxon>
        <taxon>Tetraodon</taxon>
    </lineage>
</organism>
<evidence type="ECO:0000256" key="2">
    <source>
        <dbReference type="ARBA" id="ARBA00004496"/>
    </source>
</evidence>
<evidence type="ECO:0000256" key="5">
    <source>
        <dbReference type="ARBA" id="ARBA00022490"/>
    </source>
</evidence>
<dbReference type="Pfam" id="PF13424">
    <property type="entry name" value="TPR_12"/>
    <property type="match status" value="2"/>
</dbReference>
<keyword evidence="6" id="KW-0597">Phosphoprotein</keyword>
<evidence type="ECO:0000313" key="12">
    <source>
        <dbReference type="EMBL" id="CAG07707.1"/>
    </source>
</evidence>
<evidence type="ECO:0000256" key="9">
    <source>
        <dbReference type="ARBA" id="ARBA00023136"/>
    </source>
</evidence>
<keyword evidence="4" id="KW-1003">Cell membrane</keyword>
<comment type="similarity">
    <text evidence="3">Belongs to the GPSM family.</text>
</comment>
<reference evidence="12" key="2">
    <citation type="submission" date="2004-02" db="EMBL/GenBank/DDBJ databases">
        <authorList>
            <consortium name="Genoscope"/>
            <consortium name="Whitehead Institute Centre for Genome Research"/>
        </authorList>
    </citation>
    <scope>NUCLEOTIDE SEQUENCE</scope>
</reference>
<keyword evidence="9" id="KW-0472">Membrane</keyword>
<keyword evidence="8 10" id="KW-0802">TPR repeat</keyword>
<dbReference type="GO" id="GO:0005092">
    <property type="term" value="F:GDP-dissociation inhibitor activity"/>
    <property type="evidence" value="ECO:0007669"/>
    <property type="project" value="TreeGrafter"/>
</dbReference>
<evidence type="ECO:0000256" key="1">
    <source>
        <dbReference type="ARBA" id="ARBA00004236"/>
    </source>
</evidence>
<evidence type="ECO:0000256" key="4">
    <source>
        <dbReference type="ARBA" id="ARBA00022475"/>
    </source>
</evidence>
<dbReference type="GO" id="GO:0005886">
    <property type="term" value="C:plasma membrane"/>
    <property type="evidence" value="ECO:0007669"/>
    <property type="project" value="UniProtKB-SubCell"/>
</dbReference>
<dbReference type="SUPFAM" id="SSF48452">
    <property type="entry name" value="TPR-like"/>
    <property type="match status" value="2"/>
</dbReference>
<name>Q4RV75_TETNG</name>
<keyword evidence="7" id="KW-0677">Repeat</keyword>
<evidence type="ECO:0000256" key="8">
    <source>
        <dbReference type="ARBA" id="ARBA00022803"/>
    </source>
</evidence>
<evidence type="ECO:0000256" key="3">
    <source>
        <dbReference type="ARBA" id="ARBA00006600"/>
    </source>
</evidence>
<evidence type="ECO:0000256" key="10">
    <source>
        <dbReference type="PROSITE-ProRule" id="PRU00339"/>
    </source>
</evidence>
<accession>Q4RV75</accession>
<sequence length="685" mass="75600">MEVSCLELALEGERLCKAGDYRAGVSFFETSIQVGTEDLQVLSAIYSQLGNAYFHLHDYAKALEFHRHDLTLTRTIGDLLGEAKASGNLGNTLKVLGRFDEAVVCCQRHLDIASDISDKVRTAHDAELACVAQLFHSSALSLRLCQVGQARALYNFGNVYHAKGKSICWSGAEPGDFPEEVMTALRKAAEYYEANLSIVKELGDRAAQGRTYGNLGNTHYLLGNFRKAVASHEQRLLIAKEFGDRAAERRAYCNLGNAYIFLGEFEVAAEHYKRSLQLARQLKDRAVEAQACYSLGNTYTLLQDYERAIDYHLKHLIIAQDLNDRVGEGRACWSLGNAHTALGNHDQAIHFAEKHLEICRETGDRSGELTARMNMSDLQMILGLSYSTNTSTLSENKDMDYNLHGSFSKAVRPLAAANRGGDVLLVSGARPRMSRRHSMENLELMNLTPDKMSGQKRSSDILTKQSKPSLAKSSSKLFFVSRLRGKKYKTTGSSKVLQDTSNTLDTNQGAAQGPQKRLSPDMLGDEGFFDLLSRFQSNRMDDQRCTVQNKGSSLSLNTGQESPPRLIRKCTCTPVSESANVSGAQVGRVEETAAAGGSLPGLRLHHNSNQAVLSHLMASADPDDDFFDMLVKCQGSRLDDQRCAPPPPPARGPTVPDEDFFSLIMRSQAKRMDEQRVTLPNNTAR</sequence>
<keyword evidence="5" id="KW-0963">Cytoplasm</keyword>
<dbReference type="InterPro" id="IPR003109">
    <property type="entry name" value="GoLoco_motif"/>
</dbReference>
<dbReference type="GO" id="GO:0001965">
    <property type="term" value="F:G-protein alpha-subunit binding"/>
    <property type="evidence" value="ECO:0007669"/>
    <property type="project" value="TreeGrafter"/>
</dbReference>
<dbReference type="SMART" id="SM00390">
    <property type="entry name" value="GoLoco"/>
    <property type="match status" value="3"/>
</dbReference>
<dbReference type="Pfam" id="PF13176">
    <property type="entry name" value="TPR_7"/>
    <property type="match status" value="1"/>
</dbReference>
<dbReference type="GO" id="GO:0000132">
    <property type="term" value="P:establishment of mitotic spindle orientation"/>
    <property type="evidence" value="ECO:0007669"/>
    <property type="project" value="TreeGrafter"/>
</dbReference>
<dbReference type="Gene3D" id="1.25.40.10">
    <property type="entry name" value="Tetratricopeptide repeat domain"/>
    <property type="match status" value="3"/>
</dbReference>
<comment type="subcellular location">
    <subcellularLocation>
        <location evidence="1">Cell membrane</location>
    </subcellularLocation>
    <subcellularLocation>
        <location evidence="2">Cytoplasm</location>
    </subcellularLocation>
</comment>
<dbReference type="Pfam" id="PF13181">
    <property type="entry name" value="TPR_8"/>
    <property type="match status" value="1"/>
</dbReference>
<dbReference type="Pfam" id="PF02188">
    <property type="entry name" value="GoLoco"/>
    <property type="match status" value="3"/>
</dbReference>